<keyword evidence="5" id="KW-0328">Glycosyltransferase</keyword>
<name>A0ABT2WE10_9BACI</name>
<keyword evidence="19" id="KW-1185">Reference proteome</keyword>
<keyword evidence="6" id="KW-0808">Transferase</keyword>
<dbReference type="InterPro" id="IPR050396">
    <property type="entry name" value="Glycosyltr_51/Transpeptidase"/>
</dbReference>
<comment type="catalytic activity">
    <reaction evidence="14">
        <text>[GlcNAc-(1-&gt;4)-Mur2Ac(oyl-L-Ala-gamma-D-Glu-L-Lys-D-Ala-D-Ala)](n)-di-trans,octa-cis-undecaprenyl diphosphate + beta-D-GlcNAc-(1-&gt;4)-Mur2Ac(oyl-L-Ala-gamma-D-Glu-L-Lys-D-Ala-D-Ala)-di-trans,octa-cis-undecaprenyl diphosphate = [GlcNAc-(1-&gt;4)-Mur2Ac(oyl-L-Ala-gamma-D-Glu-L-Lys-D-Ala-D-Ala)](n+1)-di-trans,octa-cis-undecaprenyl diphosphate + di-trans,octa-cis-undecaprenyl diphosphate + H(+)</text>
        <dbReference type="Rhea" id="RHEA:23708"/>
        <dbReference type="Rhea" id="RHEA-COMP:9602"/>
        <dbReference type="Rhea" id="RHEA-COMP:9603"/>
        <dbReference type="ChEBI" id="CHEBI:15378"/>
        <dbReference type="ChEBI" id="CHEBI:58405"/>
        <dbReference type="ChEBI" id="CHEBI:60033"/>
        <dbReference type="ChEBI" id="CHEBI:78435"/>
        <dbReference type="EC" id="2.4.99.28"/>
    </reaction>
</comment>
<evidence type="ECO:0000256" key="15">
    <source>
        <dbReference type="SAM" id="Phobius"/>
    </source>
</evidence>
<keyword evidence="15" id="KW-0812">Transmembrane</keyword>
<evidence type="ECO:0000256" key="5">
    <source>
        <dbReference type="ARBA" id="ARBA00022676"/>
    </source>
</evidence>
<keyword evidence="4" id="KW-0645">Protease</keyword>
<dbReference type="Pfam" id="PF00912">
    <property type="entry name" value="Transgly"/>
    <property type="match status" value="1"/>
</dbReference>
<dbReference type="InterPro" id="IPR001264">
    <property type="entry name" value="Glyco_trans_51"/>
</dbReference>
<keyword evidence="10 15" id="KW-0472">Membrane</keyword>
<feature type="domain" description="Glycosyl transferase family 51" evidence="17">
    <location>
        <begin position="62"/>
        <end position="237"/>
    </location>
</feature>
<keyword evidence="15" id="KW-1133">Transmembrane helix</keyword>
<keyword evidence="12" id="KW-0961">Cell wall biogenesis/degradation</keyword>
<dbReference type="Gene3D" id="1.10.3810.10">
    <property type="entry name" value="Biosynthetic peptidoglycan transglycosylase-like"/>
    <property type="match status" value="1"/>
</dbReference>
<dbReference type="SUPFAM" id="SSF56601">
    <property type="entry name" value="beta-lactamase/transpeptidase-like"/>
    <property type="match status" value="1"/>
</dbReference>
<dbReference type="InterPro" id="IPR023346">
    <property type="entry name" value="Lysozyme-like_dom_sf"/>
</dbReference>
<dbReference type="RefSeq" id="WP_263061285.1">
    <property type="nucleotide sequence ID" value="NZ_JAOUSE010000010.1"/>
</dbReference>
<dbReference type="NCBIfam" id="TIGR02074">
    <property type="entry name" value="PBP_1a_fam"/>
    <property type="match status" value="1"/>
</dbReference>
<organism evidence="18 19">
    <name type="scientific">Pallidibacillus thermolactis</name>
    <dbReference type="NCBI Taxonomy" id="251051"/>
    <lineage>
        <taxon>Bacteria</taxon>
        <taxon>Bacillati</taxon>
        <taxon>Bacillota</taxon>
        <taxon>Bacilli</taxon>
        <taxon>Bacillales</taxon>
        <taxon>Bacillaceae</taxon>
        <taxon>Pallidibacillus</taxon>
    </lineage>
</organism>
<keyword evidence="11" id="KW-0511">Multifunctional enzyme</keyword>
<evidence type="ECO:0000256" key="8">
    <source>
        <dbReference type="ARBA" id="ARBA00022960"/>
    </source>
</evidence>
<evidence type="ECO:0000256" key="1">
    <source>
        <dbReference type="ARBA" id="ARBA00004236"/>
    </source>
</evidence>
<dbReference type="EMBL" id="JAOUSE010000010">
    <property type="protein sequence ID" value="MCU9593903.1"/>
    <property type="molecule type" value="Genomic_DNA"/>
</dbReference>
<dbReference type="InterPro" id="IPR012338">
    <property type="entry name" value="Beta-lactam/transpept-like"/>
</dbReference>
<sequence>MELTSSLFSRRTIKIVKFILTITSLCVIILFLSLVGLYTFAKIAGPPPIEVPQSTIFFAADGTKIGETNHGQKRYWVELEDISPHLVEATLAIEDQHFYTHFGFDYKRILGALVADIKALSKVQGASTISQQYARNLFLNHEKTWSRKLKEAFYTIRLETNFSKDDILEGYLNTIYYGHGVYGIEAASQFYFNKKAKDLNLSEAALLAGVPKGPSYFSPLVAYENAKNRQELILHEMAKQGRITKKEASIAATQPIEFAAQEAATIPKIAPYFQDVVKSKLKEIGLDEQTINLGGLQIHTTLDPKMQKIAEEQFEKTFPKNSQLQGALVAMDPKTGFVKALIGGRDYNASSFNRAIQSKRQPGSTIKPILYYAALEKGFTPSSTFRSEETTFTFNDGRKPYTPHNFNHKYAEDDITLIQALALSDNVYAVKTHLYLGMDTLAETTKRFGIKSPTAEIPSAALGTSNVRLIEMANAYSLLANGGKNIEPVFITKITDRNGNIVYEHKKERTQVLDKDVAYVTTHLMTGVFDDRLNDYTTVTGHNIRTKLTQIYAGKSGTTDYDSWMIGFTPNLVTAVWVGYDKGKKMSRTDERQYAKNIWADFMEKSLNGTPVRSFKPSSGVIGVYIDPETGLLASDKCLNRRFTYYVKGTEPTEYCDGKRPDELDLDKEPNRKEIETDDTPWYKRWFDWLN</sequence>
<comment type="caution">
    <text evidence="18">The sequence shown here is derived from an EMBL/GenBank/DDBJ whole genome shotgun (WGS) entry which is preliminary data.</text>
</comment>
<dbReference type="Pfam" id="PF00905">
    <property type="entry name" value="Transpeptidase"/>
    <property type="match status" value="1"/>
</dbReference>
<dbReference type="SUPFAM" id="SSF53955">
    <property type="entry name" value="Lysozyme-like"/>
    <property type="match status" value="1"/>
</dbReference>
<evidence type="ECO:0000256" key="3">
    <source>
        <dbReference type="ARBA" id="ARBA00022645"/>
    </source>
</evidence>
<dbReference type="InterPro" id="IPR001460">
    <property type="entry name" value="PCN-bd_Tpept"/>
</dbReference>
<evidence type="ECO:0000256" key="6">
    <source>
        <dbReference type="ARBA" id="ARBA00022679"/>
    </source>
</evidence>
<evidence type="ECO:0000256" key="12">
    <source>
        <dbReference type="ARBA" id="ARBA00023316"/>
    </source>
</evidence>
<gene>
    <name evidence="18" type="ORF">OEV82_05490</name>
</gene>
<keyword evidence="7" id="KW-0378">Hydrolase</keyword>
<comment type="subcellular location">
    <subcellularLocation>
        <location evidence="1">Cell membrane</location>
    </subcellularLocation>
</comment>
<evidence type="ECO:0000256" key="9">
    <source>
        <dbReference type="ARBA" id="ARBA00022984"/>
    </source>
</evidence>
<comment type="catalytic activity">
    <reaction evidence="13">
        <text>Preferential cleavage: (Ac)2-L-Lys-D-Ala-|-D-Ala. Also transpeptidation of peptidyl-alanyl moieties that are N-acyl substituents of D-alanine.</text>
        <dbReference type="EC" id="3.4.16.4"/>
    </reaction>
</comment>
<accession>A0ABT2WE10</accession>
<evidence type="ECO:0000313" key="19">
    <source>
        <dbReference type="Proteomes" id="UP001208656"/>
    </source>
</evidence>
<keyword evidence="8" id="KW-0133">Cell shape</keyword>
<dbReference type="Proteomes" id="UP001208656">
    <property type="component" value="Unassembled WGS sequence"/>
</dbReference>
<dbReference type="Gene3D" id="3.40.710.10">
    <property type="entry name" value="DD-peptidase/beta-lactamase superfamily"/>
    <property type="match status" value="1"/>
</dbReference>
<evidence type="ECO:0000256" key="10">
    <source>
        <dbReference type="ARBA" id="ARBA00023136"/>
    </source>
</evidence>
<evidence type="ECO:0000256" key="7">
    <source>
        <dbReference type="ARBA" id="ARBA00022801"/>
    </source>
</evidence>
<evidence type="ECO:0000256" key="14">
    <source>
        <dbReference type="ARBA" id="ARBA00049902"/>
    </source>
</evidence>
<evidence type="ECO:0000259" key="16">
    <source>
        <dbReference type="Pfam" id="PF00905"/>
    </source>
</evidence>
<feature type="domain" description="Penicillin-binding protein transpeptidase" evidence="16">
    <location>
        <begin position="326"/>
        <end position="604"/>
    </location>
</feature>
<proteinExistence type="predicted"/>
<dbReference type="PANTHER" id="PTHR32282:SF11">
    <property type="entry name" value="PENICILLIN-BINDING PROTEIN 1B"/>
    <property type="match status" value="1"/>
</dbReference>
<evidence type="ECO:0000313" key="18">
    <source>
        <dbReference type="EMBL" id="MCU9593903.1"/>
    </source>
</evidence>
<evidence type="ECO:0000256" key="13">
    <source>
        <dbReference type="ARBA" id="ARBA00034000"/>
    </source>
</evidence>
<feature type="transmembrane region" description="Helical" evidence="15">
    <location>
        <begin position="18"/>
        <end position="41"/>
    </location>
</feature>
<reference evidence="18 19" key="1">
    <citation type="submission" date="2022-10" db="EMBL/GenBank/DDBJ databases">
        <title>Description of Fervidibacillus gen. nov. in the family Fervidibacillaceae fam. nov. with two species, Fervidibacillus albus sp. nov., and Fervidibacillus halotolerans sp. nov., isolated from tidal flat sediments.</title>
        <authorList>
            <person name="Kwon K.K."/>
            <person name="Yang S.-H."/>
        </authorList>
    </citation>
    <scope>NUCLEOTIDE SEQUENCE [LARGE SCALE GENOMIC DNA]</scope>
    <source>
        <strain evidence="18 19">DSM 23332</strain>
    </source>
</reference>
<keyword evidence="2" id="KW-1003">Cell membrane</keyword>
<protein>
    <submittedName>
        <fullName evidence="18">PBP1A family penicillin-binding protein</fullName>
    </submittedName>
</protein>
<evidence type="ECO:0000259" key="17">
    <source>
        <dbReference type="Pfam" id="PF00912"/>
    </source>
</evidence>
<evidence type="ECO:0000256" key="4">
    <source>
        <dbReference type="ARBA" id="ARBA00022670"/>
    </source>
</evidence>
<keyword evidence="9" id="KW-0573">Peptidoglycan synthesis</keyword>
<evidence type="ECO:0000256" key="11">
    <source>
        <dbReference type="ARBA" id="ARBA00023268"/>
    </source>
</evidence>
<dbReference type="PANTHER" id="PTHR32282">
    <property type="entry name" value="BINDING PROTEIN TRANSPEPTIDASE, PUTATIVE-RELATED"/>
    <property type="match status" value="1"/>
</dbReference>
<evidence type="ECO:0000256" key="2">
    <source>
        <dbReference type="ARBA" id="ARBA00022475"/>
    </source>
</evidence>
<dbReference type="InterPro" id="IPR036950">
    <property type="entry name" value="PBP_transglycosylase"/>
</dbReference>
<keyword evidence="3" id="KW-0121">Carboxypeptidase</keyword>